<feature type="transmembrane region" description="Helical" evidence="8">
    <location>
        <begin position="137"/>
        <end position="157"/>
    </location>
</feature>
<feature type="transmembrane region" description="Helical" evidence="8">
    <location>
        <begin position="444"/>
        <end position="462"/>
    </location>
</feature>
<dbReference type="Pfam" id="PF00924">
    <property type="entry name" value="MS_channel_2nd"/>
    <property type="match status" value="1"/>
</dbReference>
<dbReference type="SUPFAM" id="SSF50182">
    <property type="entry name" value="Sm-like ribonucleoproteins"/>
    <property type="match status" value="1"/>
</dbReference>
<proteinExistence type="inferred from homology"/>
<feature type="region of interest" description="Disordered" evidence="7">
    <location>
        <begin position="64"/>
        <end position="89"/>
    </location>
</feature>
<dbReference type="SUPFAM" id="SSF82861">
    <property type="entry name" value="Mechanosensitive channel protein MscS (YggB), transmembrane region"/>
    <property type="match status" value="1"/>
</dbReference>
<dbReference type="PANTHER" id="PTHR30460">
    <property type="entry name" value="MODERATE CONDUCTANCE MECHANOSENSITIVE CHANNEL YBIO"/>
    <property type="match status" value="1"/>
</dbReference>
<dbReference type="EMBL" id="CP102846">
    <property type="protein sequence ID" value="UVF22312.1"/>
    <property type="molecule type" value="Genomic_DNA"/>
</dbReference>
<evidence type="ECO:0000313" key="13">
    <source>
        <dbReference type="EMBL" id="UVF22312.1"/>
    </source>
</evidence>
<dbReference type="Proteomes" id="UP001017257">
    <property type="component" value="Plasmid pR24_1"/>
</dbReference>
<geneLocation type="plasmid" evidence="13 14">
    <name>pR24_1</name>
</geneLocation>
<evidence type="ECO:0000259" key="12">
    <source>
        <dbReference type="Pfam" id="PF21088"/>
    </source>
</evidence>
<dbReference type="InterPro" id="IPR049278">
    <property type="entry name" value="MS_channel_C"/>
</dbReference>
<feature type="transmembrane region" description="Helical" evidence="8">
    <location>
        <begin position="298"/>
        <end position="316"/>
    </location>
</feature>
<dbReference type="InterPro" id="IPR045276">
    <property type="entry name" value="YbiO_bact"/>
</dbReference>
<evidence type="ECO:0000259" key="11">
    <source>
        <dbReference type="Pfam" id="PF21082"/>
    </source>
</evidence>
<accession>A0ABY5S2N6</accession>
<evidence type="ECO:0000259" key="10">
    <source>
        <dbReference type="Pfam" id="PF00924"/>
    </source>
</evidence>
<feature type="domain" description="Mechanosensitive ion channel MscS C-terminal" evidence="11">
    <location>
        <begin position="612"/>
        <end position="699"/>
    </location>
</feature>
<dbReference type="SUPFAM" id="SSF82689">
    <property type="entry name" value="Mechanosensitive channel protein MscS (YggB), C-terminal domain"/>
    <property type="match status" value="1"/>
</dbReference>
<dbReference type="PANTHER" id="PTHR30460:SF0">
    <property type="entry name" value="MODERATE CONDUCTANCE MECHANOSENSITIVE CHANNEL YBIO"/>
    <property type="match status" value="1"/>
</dbReference>
<keyword evidence="13" id="KW-0614">Plasmid</keyword>
<feature type="transmembrane region" description="Helical" evidence="8">
    <location>
        <begin position="269"/>
        <end position="292"/>
    </location>
</feature>
<keyword evidence="4 8" id="KW-0812">Transmembrane</keyword>
<feature type="signal peptide" evidence="9">
    <location>
        <begin position="1"/>
        <end position="33"/>
    </location>
</feature>
<feature type="domain" description="Mechanosensitive ion channel MscS" evidence="10">
    <location>
        <begin position="541"/>
        <end position="606"/>
    </location>
</feature>
<keyword evidence="14" id="KW-1185">Reference proteome</keyword>
<dbReference type="InterPro" id="IPR011066">
    <property type="entry name" value="MscS_channel_C_sf"/>
</dbReference>
<dbReference type="InterPro" id="IPR011014">
    <property type="entry name" value="MscS_channel_TM-2"/>
</dbReference>
<feature type="transmembrane region" description="Helical" evidence="8">
    <location>
        <begin position="407"/>
        <end position="424"/>
    </location>
</feature>
<dbReference type="InterPro" id="IPR010920">
    <property type="entry name" value="LSM_dom_sf"/>
</dbReference>
<protein>
    <submittedName>
        <fullName evidence="13">Mechanosensitive ion channel family protein</fullName>
    </submittedName>
</protein>
<comment type="similarity">
    <text evidence="2">Belongs to the MscS (TC 1.A.23) family.</text>
</comment>
<dbReference type="InterPro" id="IPR006685">
    <property type="entry name" value="MscS_channel_2nd"/>
</dbReference>
<dbReference type="Gene3D" id="1.10.287.1260">
    <property type="match status" value="1"/>
</dbReference>
<sequence>MMTTHADHDAPARLFGSLVLLFLVLVWSPSANAQVPAAQSPPPPQVQQFLNLMQDPAVRGWIDQQQQPASTPALAEPPSTATQTTASEMTGSEMMAARTASMRDHLASLAAAAPRLPGEFRNAADRLLAELRGRRPVAVLILVLGFVALGAGTEWLFRRVTARPQQRILALPIETASARMRAIGLRLAFGVSEVAIFGLGSVGAFLAFDWPPLLRQVVLTYLVAAVILRLALVLGRFLLAPDIDGPQNAERFCVIPLPAHAARFWYRRLALFVGWFAFGRATLEVLSALGFSPEGRELVAYALGLGLLAIALNVVWTRPRAADALPDVTRRPTHHAITPWLLSLCLVLLWGLWVMGFMRLFWLLAVALLLPGAIKVARMASHHVSRPVGGSKALPAPSLMAVFLDRGIRALLIVGAALLLAHAWQIDLVEMSGRDTLLTRLLRGALSSVVILLIADLIWQVVKSLIDRRLSQAEALSAPGTEAAVRQARLRTLLPIFRNVIFVVLAVVAVMMALSALGVEIGPLIAGAGIVGVAVGFGSQTLVKDVISGVFYLLDDAFRVGEYITSGSYKGTVESFGFRSVKLRHHRGPLFTVPFGVLGAVQNMSRDWVIDKLTIGVSYDSDFDKAKKLIKQIGKELAEDPEFAPNIIEPLKMQGVEQFGDYGIQIRLKMMTKPGEQFVIRRRALALIKRAFDENGIRFAVPTVQVAGHEEAGPVAAHQALKLVKPPPPEGQAS</sequence>
<dbReference type="Gene3D" id="3.30.70.100">
    <property type="match status" value="1"/>
</dbReference>
<feature type="transmembrane region" description="Helical" evidence="8">
    <location>
        <begin position="218"/>
        <end position="239"/>
    </location>
</feature>
<reference evidence="13" key="1">
    <citation type="submission" date="2022-08" db="EMBL/GenBank/DDBJ databases">
        <title>Microvirga terrae sp. nov., isolated from soil.</title>
        <authorList>
            <person name="Kim K.H."/>
            <person name="Seo Y.L."/>
            <person name="Kim J.M."/>
            <person name="Lee J.K."/>
            <person name="Han D.M."/>
            <person name="Jeon C.O."/>
        </authorList>
    </citation>
    <scope>NUCLEOTIDE SEQUENCE</scope>
    <source>
        <strain evidence="13">R24</strain>
        <plasmid evidence="13">pR24_1</plasmid>
    </source>
</reference>
<evidence type="ECO:0000256" key="8">
    <source>
        <dbReference type="SAM" id="Phobius"/>
    </source>
</evidence>
<feature type="transmembrane region" description="Helical" evidence="8">
    <location>
        <begin position="187"/>
        <end position="206"/>
    </location>
</feature>
<keyword evidence="9" id="KW-0732">Signal</keyword>
<evidence type="ECO:0000256" key="2">
    <source>
        <dbReference type="ARBA" id="ARBA00008017"/>
    </source>
</evidence>
<dbReference type="Gene3D" id="2.30.30.60">
    <property type="match status" value="1"/>
</dbReference>
<evidence type="ECO:0000256" key="7">
    <source>
        <dbReference type="SAM" id="MobiDB-lite"/>
    </source>
</evidence>
<dbReference type="InterPro" id="IPR049142">
    <property type="entry name" value="MS_channel_1st"/>
</dbReference>
<gene>
    <name evidence="13" type="ORF">HPT29_026900</name>
</gene>
<feature type="transmembrane region" description="Helical" evidence="8">
    <location>
        <begin position="524"/>
        <end position="543"/>
    </location>
</feature>
<evidence type="ECO:0000256" key="9">
    <source>
        <dbReference type="SAM" id="SignalP"/>
    </source>
</evidence>
<evidence type="ECO:0000256" key="6">
    <source>
        <dbReference type="ARBA" id="ARBA00023136"/>
    </source>
</evidence>
<evidence type="ECO:0000256" key="5">
    <source>
        <dbReference type="ARBA" id="ARBA00022989"/>
    </source>
</evidence>
<evidence type="ECO:0000256" key="1">
    <source>
        <dbReference type="ARBA" id="ARBA00004651"/>
    </source>
</evidence>
<feature type="domain" description="Mechanosensitive ion channel transmembrane helices 2/3" evidence="12">
    <location>
        <begin position="499"/>
        <end position="540"/>
    </location>
</feature>
<dbReference type="RefSeq" id="WP_259060918.1">
    <property type="nucleotide sequence ID" value="NZ_CP102846.1"/>
</dbReference>
<comment type="subcellular location">
    <subcellularLocation>
        <location evidence="1">Cell membrane</location>
        <topology evidence="1">Multi-pass membrane protein</topology>
    </subcellularLocation>
</comment>
<dbReference type="Pfam" id="PF21082">
    <property type="entry name" value="MS_channel_3rd"/>
    <property type="match status" value="1"/>
</dbReference>
<organism evidence="13 14">
    <name type="scientific">Microvirga terrae</name>
    <dbReference type="NCBI Taxonomy" id="2740529"/>
    <lineage>
        <taxon>Bacteria</taxon>
        <taxon>Pseudomonadati</taxon>
        <taxon>Pseudomonadota</taxon>
        <taxon>Alphaproteobacteria</taxon>
        <taxon>Hyphomicrobiales</taxon>
        <taxon>Methylobacteriaceae</taxon>
        <taxon>Microvirga</taxon>
    </lineage>
</organism>
<keyword evidence="3" id="KW-1003">Cell membrane</keyword>
<dbReference type="Pfam" id="PF21088">
    <property type="entry name" value="MS_channel_1st"/>
    <property type="match status" value="1"/>
</dbReference>
<feature type="chain" id="PRO_5047469484" evidence="9">
    <location>
        <begin position="34"/>
        <end position="734"/>
    </location>
</feature>
<evidence type="ECO:0000313" key="14">
    <source>
        <dbReference type="Proteomes" id="UP001017257"/>
    </source>
</evidence>
<evidence type="ECO:0000256" key="3">
    <source>
        <dbReference type="ARBA" id="ARBA00022475"/>
    </source>
</evidence>
<feature type="transmembrane region" description="Helical" evidence="8">
    <location>
        <begin position="337"/>
        <end position="354"/>
    </location>
</feature>
<feature type="transmembrane region" description="Helical" evidence="8">
    <location>
        <begin position="360"/>
        <end position="377"/>
    </location>
</feature>
<evidence type="ECO:0000256" key="4">
    <source>
        <dbReference type="ARBA" id="ARBA00022692"/>
    </source>
</evidence>
<feature type="compositionally biased region" description="Polar residues" evidence="7">
    <location>
        <begin position="79"/>
        <end position="89"/>
    </location>
</feature>
<keyword evidence="6 8" id="KW-0472">Membrane</keyword>
<name>A0ABY5S2N6_9HYPH</name>
<feature type="transmembrane region" description="Helical" evidence="8">
    <location>
        <begin position="496"/>
        <end position="518"/>
    </location>
</feature>
<keyword evidence="5 8" id="KW-1133">Transmembrane helix</keyword>
<dbReference type="InterPro" id="IPR023408">
    <property type="entry name" value="MscS_beta-dom_sf"/>
</dbReference>